<protein>
    <submittedName>
        <fullName evidence="1">Uncharacterized protein</fullName>
    </submittedName>
</protein>
<comment type="caution">
    <text evidence="1">The sequence shown here is derived from an EMBL/GenBank/DDBJ whole genome shotgun (WGS) entry which is preliminary data.</text>
</comment>
<accession>A0A7Z0IT14</accession>
<dbReference type="EMBL" id="JACBZR010000001">
    <property type="protein sequence ID" value="NYI78440.1"/>
    <property type="molecule type" value="Genomic_DNA"/>
</dbReference>
<dbReference type="AlphaFoldDB" id="A0A7Z0IT14"/>
<evidence type="ECO:0000313" key="2">
    <source>
        <dbReference type="Proteomes" id="UP000564496"/>
    </source>
</evidence>
<keyword evidence="2" id="KW-1185">Reference proteome</keyword>
<organism evidence="1 2">
    <name type="scientific">Nocardioides panzhihuensis</name>
    <dbReference type="NCBI Taxonomy" id="860243"/>
    <lineage>
        <taxon>Bacteria</taxon>
        <taxon>Bacillati</taxon>
        <taxon>Actinomycetota</taxon>
        <taxon>Actinomycetes</taxon>
        <taxon>Propionibacteriales</taxon>
        <taxon>Nocardioidaceae</taxon>
        <taxon>Nocardioides</taxon>
    </lineage>
</organism>
<gene>
    <name evidence="1" type="ORF">BJ988_003088</name>
</gene>
<evidence type="ECO:0000313" key="1">
    <source>
        <dbReference type="EMBL" id="NYI78440.1"/>
    </source>
</evidence>
<reference evidence="1 2" key="1">
    <citation type="submission" date="2020-07" db="EMBL/GenBank/DDBJ databases">
        <title>Sequencing the genomes of 1000 actinobacteria strains.</title>
        <authorList>
            <person name="Klenk H.-P."/>
        </authorList>
    </citation>
    <scope>NUCLEOTIDE SEQUENCE [LARGE SCALE GENOMIC DNA]</scope>
    <source>
        <strain evidence="1 2">DSM 26487</strain>
    </source>
</reference>
<name>A0A7Z0IT14_9ACTN</name>
<dbReference type="Proteomes" id="UP000564496">
    <property type="component" value="Unassembled WGS sequence"/>
</dbReference>
<proteinExistence type="predicted"/>
<sequence length="576" mass="63584">MTAGVGTSTIGLRPPHEVLTPADFGGARSTRHSFARALVRRAAAEGWNVSLGRTDLDEDGRGVVVFDVLAGEHRWSFVAFSQTIDDSAREDRVVAASWDVTAALVEGEVDDAYVASLRPQVTRQEEGRADERTLIWTRANRSGRFFDYVVDRLADGRQPEPNAFGLSPYLLRSTAFYSNGKFGIADFERFEEGHPFAVPYRAHMLAAWLLRELGYVLAESCAAARSRKAVLLDGDWRRYLGLGNATGLGMVPYVVNHPEVLDAWVRLRELPLAAVTARVVDPSDPDVARLRELLRRAVRFLGEQGDTEPTPYASGAQLAARLLPLTGLLDEFAERGTMGGAPEPQPWRHLHDRAAASGSEVRGLVASVLTELTDDLDDVVEAGLPCHEERVVRPRMSSGHLRQVIDTTYDWLAGFDFADPGQTERFWYSSANNEEPRRAVAGVDPGETVQHAVDVARAVHSLRADLERVDAETSVGEFLLGHPRHRAAVARVQSIDGLDYAELHMNLLAGDFLPLHVQRFQLAVYGMDNFNPQSTDWLRVTLFSGAPRIADLDHGTADNDWCFVPRPAAVDERTHA</sequence>
<dbReference type="RefSeq" id="WP_179658764.1">
    <property type="nucleotide sequence ID" value="NZ_JACBZR010000001.1"/>
</dbReference>